<dbReference type="Proteomes" id="UP000323594">
    <property type="component" value="Chromosome"/>
</dbReference>
<evidence type="ECO:0000256" key="1">
    <source>
        <dbReference type="SAM" id="Phobius"/>
    </source>
</evidence>
<evidence type="ECO:0000313" key="2">
    <source>
        <dbReference type="EMBL" id="QEJ97098.1"/>
    </source>
</evidence>
<keyword evidence="1" id="KW-1133">Transmembrane helix</keyword>
<dbReference type="RefSeq" id="WP_148884441.1">
    <property type="nucleotide sequence ID" value="NZ_CP042817.1"/>
</dbReference>
<evidence type="ECO:0008006" key="4">
    <source>
        <dbReference type="Google" id="ProtNLM"/>
    </source>
</evidence>
<organism evidence="2 3">
    <name type="scientific">Treponema phagedenis</name>
    <dbReference type="NCBI Taxonomy" id="162"/>
    <lineage>
        <taxon>Bacteria</taxon>
        <taxon>Pseudomonadati</taxon>
        <taxon>Spirochaetota</taxon>
        <taxon>Spirochaetia</taxon>
        <taxon>Spirochaetales</taxon>
        <taxon>Treponemataceae</taxon>
        <taxon>Treponema</taxon>
    </lineage>
</organism>
<proteinExistence type="predicted"/>
<protein>
    <recommendedName>
        <fullName evidence="4">DUF4760 domain-containing protein</fullName>
    </recommendedName>
</protein>
<feature type="transmembrane region" description="Helical" evidence="1">
    <location>
        <begin position="6"/>
        <end position="32"/>
    </location>
</feature>
<name>A0AAE6IRV1_TREPH</name>
<accession>A0AAE6IRV1</accession>
<gene>
    <name evidence="2" type="ORF">FUT82_03255</name>
</gene>
<keyword evidence="1" id="KW-0812">Transmembrane</keyword>
<evidence type="ECO:0000313" key="3">
    <source>
        <dbReference type="Proteomes" id="UP000323594"/>
    </source>
</evidence>
<sequence length="195" mass="22340">MSNELAIIIAAGITVGGSVLIFALNSLFNFFANTRARKERFFYEVFPKRIEFYQELSAAMTKFSYEYPALDFDSLIAFDEFIEELGIQLVDFLNRGVLIASKDVCKYIVGVHRIVSATKIMNSALLSGKDSGNPNHTAEKLKKSFLTLSEPHYQNVLTQIRIETGQEVVDNYCFNLNKKDIKRLRKLYKKMEQNQ</sequence>
<dbReference type="EMBL" id="CP042817">
    <property type="protein sequence ID" value="QEJ97098.1"/>
    <property type="molecule type" value="Genomic_DNA"/>
</dbReference>
<reference evidence="2 3" key="1">
    <citation type="submission" date="2019-08" db="EMBL/GenBank/DDBJ databases">
        <authorList>
            <person name="Kuhnert P."/>
        </authorList>
    </citation>
    <scope>NUCLEOTIDE SEQUENCE [LARGE SCALE GENOMIC DNA]</scope>
    <source>
        <strain evidence="2 3">B36.5</strain>
    </source>
</reference>
<keyword evidence="1" id="KW-0472">Membrane</keyword>
<dbReference type="AlphaFoldDB" id="A0AAE6IRV1"/>